<reference evidence="2 3" key="1">
    <citation type="submission" date="2018-06" db="EMBL/GenBank/DDBJ databases">
        <authorList>
            <person name="Liu Z.-W."/>
        </authorList>
    </citation>
    <scope>NUCLEOTIDE SEQUENCE [LARGE SCALE GENOMIC DNA]</scope>
    <source>
        <strain evidence="2 3">2b14</strain>
    </source>
</reference>
<dbReference type="OrthoDB" id="631648at2"/>
<keyword evidence="1" id="KW-0732">Signal</keyword>
<sequence length="638" mass="69629">MRFYFILFILLLSGLAVNAQQCFKAYNAQNQESLVFCVGEKVTFKDCSSPAAEADKEYYDYDKSNGLDHTSAEAKAKSFTYTKPGTYTVTQLANLGGTIGNVYKELTIEVKDAPAPTYTAQSCANRVVNFKITDTKYTSYTLDFGDGSTPRTGLKSGQTIAYTYKEGLDYTTKLTGSYTGATCSGTAELKVSARRGFDAPVFRRLRVLNQNASSGQLQFTIETKIPGLSYVIEQSIAEGSPYTQIATIENVTAATETYVLNNINTARKSRYRIRTKDACGTLGSDVSTTLTNVLLDSEFTDRGVLLTWDIDTKSIRRILVDINGVTNPNIDKTDTQFLDADITCTDTYSYVISVDYMSNSTSVSAPVSETIPNVPAPKPGTLFSTFNDDNQVELTFDPKGQNISQVLFERSINGSAFESITASTGLLNYDDLDPIAPVCYRASGSNFCGNVSGVSAVSCPVVLIAEPSGGTDIDFTWNLFKDVKADGKEKYEFQLLDPSKQVISSRPISGTSLSEKPQRPEEQVMYRIKVTLSDGSVSYSNIASVEQNLLLFVPTAFTPNNDGLNDILEVKGQQYFNLQLTIYNRSGNVVFQSDGEATGWDGTFKGKNAPVGVYTYDATYTTAAGVAKRQTGTITLLR</sequence>
<evidence type="ECO:0008006" key="4">
    <source>
        <dbReference type="Google" id="ProtNLM"/>
    </source>
</evidence>
<gene>
    <name evidence="2" type="ORF">DP923_07035</name>
</gene>
<organism evidence="2 3">
    <name type="scientific">Pontibacter arcticus</name>
    <dbReference type="NCBI Taxonomy" id="2080288"/>
    <lineage>
        <taxon>Bacteria</taxon>
        <taxon>Pseudomonadati</taxon>
        <taxon>Bacteroidota</taxon>
        <taxon>Cytophagia</taxon>
        <taxon>Cytophagales</taxon>
        <taxon>Hymenobacteraceae</taxon>
        <taxon>Pontibacter</taxon>
    </lineage>
</organism>
<feature type="chain" id="PRO_5016882783" description="Gliding motility-associated C-terminal domain-containing protein" evidence="1">
    <location>
        <begin position="20"/>
        <end position="638"/>
    </location>
</feature>
<accession>A0A364RFQ0</accession>
<reference evidence="2 3" key="2">
    <citation type="submission" date="2018-07" db="EMBL/GenBank/DDBJ databases">
        <title>Pontibacter sp. 2b14 genomic sequence and assembly.</title>
        <authorList>
            <person name="Du Z.-J."/>
        </authorList>
    </citation>
    <scope>NUCLEOTIDE SEQUENCE [LARGE SCALE GENOMIC DNA]</scope>
    <source>
        <strain evidence="2 3">2b14</strain>
    </source>
</reference>
<dbReference type="EMBL" id="QMDV01000002">
    <property type="protein sequence ID" value="RAU82986.1"/>
    <property type="molecule type" value="Genomic_DNA"/>
</dbReference>
<protein>
    <recommendedName>
        <fullName evidence="4">Gliding motility-associated C-terminal domain-containing protein</fullName>
    </recommendedName>
</protein>
<dbReference type="RefSeq" id="WP_112305136.1">
    <property type="nucleotide sequence ID" value="NZ_QMDV01000002.1"/>
</dbReference>
<feature type="signal peptide" evidence="1">
    <location>
        <begin position="1"/>
        <end position="19"/>
    </location>
</feature>
<dbReference type="InterPro" id="IPR035986">
    <property type="entry name" value="PKD_dom_sf"/>
</dbReference>
<name>A0A364RFQ0_9BACT</name>
<dbReference type="InterPro" id="IPR013783">
    <property type="entry name" value="Ig-like_fold"/>
</dbReference>
<dbReference type="NCBIfam" id="TIGR04131">
    <property type="entry name" value="Bac_Flav_CTERM"/>
    <property type="match status" value="1"/>
</dbReference>
<evidence type="ECO:0000313" key="2">
    <source>
        <dbReference type="EMBL" id="RAU82986.1"/>
    </source>
</evidence>
<comment type="caution">
    <text evidence="2">The sequence shown here is derived from an EMBL/GenBank/DDBJ whole genome shotgun (WGS) entry which is preliminary data.</text>
</comment>
<dbReference type="Pfam" id="PF13585">
    <property type="entry name" value="CHU_C"/>
    <property type="match status" value="1"/>
</dbReference>
<dbReference type="AlphaFoldDB" id="A0A364RFQ0"/>
<dbReference type="Gene3D" id="2.60.40.10">
    <property type="entry name" value="Immunoglobulins"/>
    <property type="match status" value="2"/>
</dbReference>
<dbReference type="InterPro" id="IPR026341">
    <property type="entry name" value="T9SS_type_B"/>
</dbReference>
<dbReference type="SUPFAM" id="SSF49299">
    <property type="entry name" value="PKD domain"/>
    <property type="match status" value="1"/>
</dbReference>
<proteinExistence type="predicted"/>
<evidence type="ECO:0000313" key="3">
    <source>
        <dbReference type="Proteomes" id="UP000251692"/>
    </source>
</evidence>
<dbReference type="Proteomes" id="UP000251692">
    <property type="component" value="Unassembled WGS sequence"/>
</dbReference>
<evidence type="ECO:0000256" key="1">
    <source>
        <dbReference type="SAM" id="SignalP"/>
    </source>
</evidence>
<keyword evidence="3" id="KW-1185">Reference proteome</keyword>